<organism evidence="1 2">
    <name type="scientific">Phytopseudomonas seleniipraecipitans</name>
    <dbReference type="NCBI Taxonomy" id="640205"/>
    <lineage>
        <taxon>Bacteria</taxon>
        <taxon>Pseudomonadati</taxon>
        <taxon>Pseudomonadota</taxon>
        <taxon>Gammaproteobacteria</taxon>
        <taxon>Pseudomonadales</taxon>
        <taxon>Pseudomonadaceae</taxon>
        <taxon>Phytopseudomonas</taxon>
    </lineage>
</organism>
<proteinExistence type="predicted"/>
<evidence type="ECO:0000313" key="1">
    <source>
        <dbReference type="EMBL" id="SDF59627.1"/>
    </source>
</evidence>
<protein>
    <submittedName>
        <fullName evidence="1">Uncharacterized protein</fullName>
    </submittedName>
</protein>
<evidence type="ECO:0000313" key="2">
    <source>
        <dbReference type="Proteomes" id="UP000243378"/>
    </source>
</evidence>
<gene>
    <name evidence="1" type="ORF">SAMN05216381_2006</name>
</gene>
<accession>A0A1G7MCV8</accession>
<dbReference type="STRING" id="640205.SAMN05216381_2006"/>
<dbReference type="RefSeq" id="WP_092367363.1">
    <property type="nucleotide sequence ID" value="NZ_FNBM01000003.1"/>
</dbReference>
<reference evidence="1 2" key="1">
    <citation type="submission" date="2016-10" db="EMBL/GenBank/DDBJ databases">
        <authorList>
            <person name="de Groot N.N."/>
        </authorList>
    </citation>
    <scope>NUCLEOTIDE SEQUENCE [LARGE SCALE GENOMIC DNA]</scope>
    <source>
        <strain evidence="1 2">LMG 25475</strain>
    </source>
</reference>
<dbReference type="EMBL" id="FNBM01000003">
    <property type="protein sequence ID" value="SDF59627.1"/>
    <property type="molecule type" value="Genomic_DNA"/>
</dbReference>
<dbReference type="Proteomes" id="UP000243378">
    <property type="component" value="Unassembled WGS sequence"/>
</dbReference>
<dbReference type="OrthoDB" id="5999135at2"/>
<dbReference type="AlphaFoldDB" id="A0A1G7MCV8"/>
<sequence>MSLCSELAAILERELRLGNSLGQAPHRAGWPQADSLFAALRQDFKSDLSQLPPSVQHGHCNDPHYGWYEELYCRDHHHLLVAGVPKPGRR</sequence>
<name>A0A1G7MCV8_9GAMM</name>